<dbReference type="Proteomes" id="UP000467124">
    <property type="component" value="Unassembled WGS sequence"/>
</dbReference>
<keyword evidence="6 7" id="KW-0067">ATP-binding</keyword>
<feature type="compositionally biased region" description="Basic and acidic residues" evidence="8">
    <location>
        <begin position="304"/>
        <end position="313"/>
    </location>
</feature>
<keyword evidence="5 10" id="KW-0418">Kinase</keyword>
<feature type="binding site" evidence="7">
    <location>
        <position position="40"/>
    </location>
    <ligand>
        <name>ATP</name>
        <dbReference type="ChEBI" id="CHEBI:30616"/>
    </ligand>
</feature>
<evidence type="ECO:0000256" key="3">
    <source>
        <dbReference type="ARBA" id="ARBA00022679"/>
    </source>
</evidence>
<dbReference type="Pfam" id="PF00069">
    <property type="entry name" value="Pkinase"/>
    <property type="match status" value="1"/>
</dbReference>
<dbReference type="PANTHER" id="PTHR43289:SF6">
    <property type="entry name" value="SERINE_THREONINE-PROTEIN KINASE NEKL-3"/>
    <property type="match status" value="1"/>
</dbReference>
<evidence type="ECO:0000256" key="5">
    <source>
        <dbReference type="ARBA" id="ARBA00022777"/>
    </source>
</evidence>
<feature type="compositionally biased region" description="Basic and acidic residues" evidence="8">
    <location>
        <begin position="262"/>
        <end position="278"/>
    </location>
</feature>
<dbReference type="InterPro" id="IPR011990">
    <property type="entry name" value="TPR-like_helical_dom_sf"/>
</dbReference>
<dbReference type="CDD" id="cd14014">
    <property type="entry name" value="STKc_PknB_like"/>
    <property type="match status" value="1"/>
</dbReference>
<dbReference type="PANTHER" id="PTHR43289">
    <property type="entry name" value="MITOGEN-ACTIVATED PROTEIN KINASE KINASE KINASE 20-RELATED"/>
    <property type="match status" value="1"/>
</dbReference>
<dbReference type="InterPro" id="IPR011009">
    <property type="entry name" value="Kinase-like_dom_sf"/>
</dbReference>
<name>A0A7K2IXT7_9ACTN</name>
<dbReference type="RefSeq" id="WP_161111622.1">
    <property type="nucleotide sequence ID" value="NZ_JBEXQO010000001.1"/>
</dbReference>
<dbReference type="Gene3D" id="1.10.510.10">
    <property type="entry name" value="Transferase(Phosphotransferase) domain 1"/>
    <property type="match status" value="1"/>
</dbReference>
<keyword evidence="4 7" id="KW-0547">Nucleotide-binding</keyword>
<dbReference type="AlphaFoldDB" id="A0A7K2IXT7"/>
<dbReference type="EMBL" id="WWHY01000001">
    <property type="protein sequence ID" value="MYR34634.1"/>
    <property type="molecule type" value="Genomic_DNA"/>
</dbReference>
<dbReference type="InterPro" id="IPR000719">
    <property type="entry name" value="Prot_kinase_dom"/>
</dbReference>
<dbReference type="PROSITE" id="PS00107">
    <property type="entry name" value="PROTEIN_KINASE_ATP"/>
    <property type="match status" value="1"/>
</dbReference>
<dbReference type="PROSITE" id="PS00108">
    <property type="entry name" value="PROTEIN_KINASE_ST"/>
    <property type="match status" value="1"/>
</dbReference>
<evidence type="ECO:0000313" key="11">
    <source>
        <dbReference type="Proteomes" id="UP000467124"/>
    </source>
</evidence>
<evidence type="ECO:0000259" key="9">
    <source>
        <dbReference type="PROSITE" id="PS50011"/>
    </source>
</evidence>
<feature type="domain" description="Protein kinase" evidence="9">
    <location>
        <begin position="11"/>
        <end position="282"/>
    </location>
</feature>
<evidence type="ECO:0000256" key="8">
    <source>
        <dbReference type="SAM" id="MobiDB-lite"/>
    </source>
</evidence>
<comment type="caution">
    <text evidence="10">The sequence shown here is derived from an EMBL/GenBank/DDBJ whole genome shotgun (WGS) entry which is preliminary data.</text>
</comment>
<evidence type="ECO:0000256" key="2">
    <source>
        <dbReference type="ARBA" id="ARBA00022527"/>
    </source>
</evidence>
<dbReference type="SUPFAM" id="SSF56112">
    <property type="entry name" value="Protein kinase-like (PK-like)"/>
    <property type="match status" value="1"/>
</dbReference>
<feature type="region of interest" description="Disordered" evidence="8">
    <location>
        <begin position="262"/>
        <end position="313"/>
    </location>
</feature>
<dbReference type="InterPro" id="IPR008271">
    <property type="entry name" value="Ser/Thr_kinase_AS"/>
</dbReference>
<dbReference type="SMART" id="SM00220">
    <property type="entry name" value="S_TKc"/>
    <property type="match status" value="1"/>
</dbReference>
<dbReference type="Gene3D" id="1.25.40.10">
    <property type="entry name" value="Tetratricopeptide repeat domain"/>
    <property type="match status" value="1"/>
</dbReference>
<dbReference type="FunFam" id="1.10.510.10:FF:000021">
    <property type="entry name" value="Serine/threonine protein kinase"/>
    <property type="match status" value="1"/>
</dbReference>
<dbReference type="EC" id="2.7.11.1" evidence="1"/>
<keyword evidence="2" id="KW-0723">Serine/threonine-protein kinase</keyword>
<protein>
    <recommendedName>
        <fullName evidence="1">non-specific serine/threonine protein kinase</fullName>
        <ecNumber evidence="1">2.7.11.1</ecNumber>
    </recommendedName>
</protein>
<evidence type="ECO:0000256" key="6">
    <source>
        <dbReference type="ARBA" id="ARBA00022840"/>
    </source>
</evidence>
<dbReference type="GO" id="GO:0005524">
    <property type="term" value="F:ATP binding"/>
    <property type="evidence" value="ECO:0007669"/>
    <property type="project" value="UniProtKB-UniRule"/>
</dbReference>
<keyword evidence="3" id="KW-0808">Transferase</keyword>
<evidence type="ECO:0000256" key="7">
    <source>
        <dbReference type="PROSITE-ProRule" id="PRU10141"/>
    </source>
</evidence>
<evidence type="ECO:0000256" key="1">
    <source>
        <dbReference type="ARBA" id="ARBA00012513"/>
    </source>
</evidence>
<reference evidence="10 11" key="1">
    <citation type="journal article" date="2019" name="Nat. Commun.">
        <title>The antimicrobial potential of Streptomyces from insect microbiomes.</title>
        <authorList>
            <person name="Chevrette M.G."/>
            <person name="Carlson C.M."/>
            <person name="Ortega H.E."/>
            <person name="Thomas C."/>
            <person name="Ananiev G.E."/>
            <person name="Barns K.J."/>
            <person name="Book A.J."/>
            <person name="Cagnazzo J."/>
            <person name="Carlos C."/>
            <person name="Flanigan W."/>
            <person name="Grubbs K.J."/>
            <person name="Horn H.A."/>
            <person name="Hoffmann F.M."/>
            <person name="Klassen J.L."/>
            <person name="Knack J.J."/>
            <person name="Lewin G.R."/>
            <person name="McDonald B.R."/>
            <person name="Muller L."/>
            <person name="Melo W.G.P."/>
            <person name="Pinto-Tomas A.A."/>
            <person name="Schmitz A."/>
            <person name="Wendt-Pienkowski E."/>
            <person name="Wildman S."/>
            <person name="Zhao M."/>
            <person name="Zhang F."/>
            <person name="Bugni T.S."/>
            <person name="Andes D.R."/>
            <person name="Pupo M.T."/>
            <person name="Currie C.R."/>
        </authorList>
    </citation>
    <scope>NUCLEOTIDE SEQUENCE [LARGE SCALE GENOMIC DNA]</scope>
    <source>
        <strain evidence="10 11">SID5840</strain>
    </source>
</reference>
<dbReference type="GO" id="GO:0004674">
    <property type="term" value="F:protein serine/threonine kinase activity"/>
    <property type="evidence" value="ECO:0007669"/>
    <property type="project" value="UniProtKB-KW"/>
</dbReference>
<evidence type="ECO:0000256" key="4">
    <source>
        <dbReference type="ARBA" id="ARBA00022741"/>
    </source>
</evidence>
<evidence type="ECO:0000313" key="10">
    <source>
        <dbReference type="EMBL" id="MYR34634.1"/>
    </source>
</evidence>
<gene>
    <name evidence="10" type="ORF">GTW20_20880</name>
</gene>
<dbReference type="Gene3D" id="3.30.200.20">
    <property type="entry name" value="Phosphorylase Kinase, domain 1"/>
    <property type="match status" value="1"/>
</dbReference>
<proteinExistence type="predicted"/>
<dbReference type="PROSITE" id="PS50011">
    <property type="entry name" value="PROTEIN_KINASE_DOM"/>
    <property type="match status" value="1"/>
</dbReference>
<sequence length="543" mass="59203">MPEERVLGGRYRLLSKLGAGGMGQVWRAVDELLDRPVAVKLIRPARVGSTEITARFRREARLTARLAGHPNVVILHDFGHDPDGGDVVFAVMELVQGRPLSAVIKENGPLPLGRAAALVSQAASGLGAAHASGIVHRDVKPGNLMVVEEELGEDTLKILDFGIAALTAANQNDRITRTGQVIGTPLYMSPEQVRGGRVDHAGDLYSLGAILYQLLTGEPPFRGDRPLKVLRMHLHDVPRPAAALRPEIPTSLSELVAQMLAKRPEDRPSSAEEVRDRLSPYLPHRPTPTAPVPRLTPTLPYTQEDAKDRNTDAHPIRLMELVEAARERADAGEYRAAAEELRTLLPLLRASFGPDHPDTLRARRREAYATGKSGDHSRAVAGFSTLLTDLNRVYGPRHPETLAARYYLATNAGRAGDHALAARTHGELVPDLIVVGGPDSTKVLTTRLYLGFEVGESGDPARAVELLSALVPDLTRLRGADAAVTLRARHYQAAYLGHSGRPQEAVRHYEALLADHIRLHGEEASSTQGIRSHLERWRSHMEP</sequence>
<accession>A0A7K2IXT7</accession>
<dbReference type="SUPFAM" id="SSF48452">
    <property type="entry name" value="TPR-like"/>
    <property type="match status" value="1"/>
</dbReference>
<dbReference type="InterPro" id="IPR017441">
    <property type="entry name" value="Protein_kinase_ATP_BS"/>
</dbReference>
<organism evidence="10 11">
    <name type="scientific">Nocardiopsis alba</name>
    <dbReference type="NCBI Taxonomy" id="53437"/>
    <lineage>
        <taxon>Bacteria</taxon>
        <taxon>Bacillati</taxon>
        <taxon>Actinomycetota</taxon>
        <taxon>Actinomycetes</taxon>
        <taxon>Streptosporangiales</taxon>
        <taxon>Nocardiopsidaceae</taxon>
        <taxon>Nocardiopsis</taxon>
    </lineage>
</organism>